<gene>
    <name evidence="1" type="ORF">ACFQ5G_52800</name>
</gene>
<dbReference type="Proteomes" id="UP001597183">
    <property type="component" value="Unassembled WGS sequence"/>
</dbReference>
<sequence length="125" mass="13568">MISEEIFSRLVEAQAASDDPGAAQARTLGLLAVFNSLWEFYLLAPNGDVFVDRDDGAPLAATSAERDLAYVQAARRFPELRHLMPERRPGTRTCPQCGGSGVVVLADGRTVFCGPPCNSRGWTDR</sequence>
<keyword evidence="2" id="KW-1185">Reference proteome</keyword>
<proteinExistence type="predicted"/>
<organism evidence="1 2">
    <name type="scientific">Actinoplanes sichuanensis</name>
    <dbReference type="NCBI Taxonomy" id="512349"/>
    <lineage>
        <taxon>Bacteria</taxon>
        <taxon>Bacillati</taxon>
        <taxon>Actinomycetota</taxon>
        <taxon>Actinomycetes</taxon>
        <taxon>Micromonosporales</taxon>
        <taxon>Micromonosporaceae</taxon>
        <taxon>Actinoplanes</taxon>
    </lineage>
</organism>
<evidence type="ECO:0000313" key="1">
    <source>
        <dbReference type="EMBL" id="MFD1374066.1"/>
    </source>
</evidence>
<evidence type="ECO:0000313" key="2">
    <source>
        <dbReference type="Proteomes" id="UP001597183"/>
    </source>
</evidence>
<comment type="caution">
    <text evidence="1">The sequence shown here is derived from an EMBL/GenBank/DDBJ whole genome shotgun (WGS) entry which is preliminary data.</text>
</comment>
<protein>
    <submittedName>
        <fullName evidence="1">Uncharacterized protein</fullName>
    </submittedName>
</protein>
<dbReference type="EMBL" id="JBHTMK010000079">
    <property type="protein sequence ID" value="MFD1374066.1"/>
    <property type="molecule type" value="Genomic_DNA"/>
</dbReference>
<accession>A0ABW4AT40</accession>
<name>A0ABW4AT40_9ACTN</name>
<dbReference type="RefSeq" id="WP_317794330.1">
    <property type="nucleotide sequence ID" value="NZ_AP028461.1"/>
</dbReference>
<reference evidence="2" key="1">
    <citation type="journal article" date="2019" name="Int. J. Syst. Evol. Microbiol.">
        <title>The Global Catalogue of Microorganisms (GCM) 10K type strain sequencing project: providing services to taxonomists for standard genome sequencing and annotation.</title>
        <authorList>
            <consortium name="The Broad Institute Genomics Platform"/>
            <consortium name="The Broad Institute Genome Sequencing Center for Infectious Disease"/>
            <person name="Wu L."/>
            <person name="Ma J."/>
        </authorList>
    </citation>
    <scope>NUCLEOTIDE SEQUENCE [LARGE SCALE GENOMIC DNA]</scope>
    <source>
        <strain evidence="2">CCM 7526</strain>
    </source>
</reference>